<evidence type="ECO:0000259" key="14">
    <source>
        <dbReference type="PROSITE" id="PS50862"/>
    </source>
</evidence>
<evidence type="ECO:0000256" key="12">
    <source>
        <dbReference type="ARBA" id="ARBA00023150"/>
    </source>
</evidence>
<dbReference type="Gene3D" id="3.30.930.10">
    <property type="entry name" value="Bira Bifunctional Protein, Domain 2"/>
    <property type="match status" value="1"/>
</dbReference>
<dbReference type="Gene3D" id="1.10.10.2320">
    <property type="match status" value="1"/>
</dbReference>
<keyword evidence="12 13" id="KW-0501">Molybdenum cofactor biosynthesis</keyword>
<evidence type="ECO:0000313" key="15">
    <source>
        <dbReference type="EMBL" id="KAK2070479.1"/>
    </source>
</evidence>
<reference evidence="15" key="1">
    <citation type="journal article" date="2023" name="Mol. Plant Microbe Interact.">
        <title>Elucidating the Obligate Nature and Biological Capacity of an Invasive Fungal Corn Pathogen.</title>
        <authorList>
            <person name="MacCready J.S."/>
            <person name="Roggenkamp E.M."/>
            <person name="Gdanetz K."/>
            <person name="Chilvers M.I."/>
        </authorList>
    </citation>
    <scope>NUCLEOTIDE SEQUENCE</scope>
    <source>
        <strain evidence="15">PM02</strain>
    </source>
</reference>
<feature type="modified residue" description="Glycyl adenylate; alternate" evidence="13">
    <location>
        <position position="650"/>
    </location>
</feature>
<feature type="modified residue" description="1-thioglycine; alternate" evidence="13">
    <location>
        <position position="650"/>
    </location>
</feature>
<dbReference type="PROSITE" id="PS50862">
    <property type="entry name" value="AA_TRNA_LIGASE_II"/>
    <property type="match status" value="1"/>
</dbReference>
<gene>
    <name evidence="13" type="primary">cnxG</name>
    <name evidence="15" type="ORF">P8C59_004968</name>
</gene>
<dbReference type="InterPro" id="IPR040725">
    <property type="entry name" value="PheRS_DBD3"/>
</dbReference>
<keyword evidence="3 13" id="KW-0963">Cytoplasm</keyword>
<evidence type="ECO:0000256" key="9">
    <source>
        <dbReference type="ARBA" id="ARBA00022842"/>
    </source>
</evidence>
<dbReference type="NCBIfam" id="NF003210">
    <property type="entry name" value="PRK04172.1"/>
    <property type="match status" value="1"/>
</dbReference>
<keyword evidence="9" id="KW-0460">Magnesium</keyword>
<dbReference type="HAMAP" id="MF_03051">
    <property type="entry name" value="MOCS2A"/>
    <property type="match status" value="1"/>
</dbReference>
<dbReference type="GO" id="GO:0009328">
    <property type="term" value="C:phenylalanine-tRNA ligase complex"/>
    <property type="evidence" value="ECO:0007669"/>
    <property type="project" value="TreeGrafter"/>
</dbReference>
<dbReference type="Pfam" id="PF18553">
    <property type="entry name" value="PheRS_DBD3"/>
    <property type="match status" value="1"/>
</dbReference>
<evidence type="ECO:0000256" key="1">
    <source>
        <dbReference type="ARBA" id="ARBA00004496"/>
    </source>
</evidence>
<dbReference type="SUPFAM" id="SSF55681">
    <property type="entry name" value="Class II aaRS and biotin synthetases"/>
    <property type="match status" value="1"/>
</dbReference>
<name>A0AAD9I4K4_9PEZI</name>
<keyword evidence="16" id="KW-1185">Reference proteome</keyword>
<comment type="function">
    <text evidence="13">Acts as a sulfur carrier required for molybdopterin biosynthesis. Component of the molybdopterin synthase complex that catalyzes the conversion of precursor Z into molybdopterin by mediating the incorporation of 2 sulfur atoms into precursor Z to generate a dithiolene group. In the complex, serves as sulfur donor by being thiocarboxylated (-COSH) at its C-terminus by UBA4. After interaction with MOCS2B, the sulfur is then transferred to precursor Z to form molybdopterin.</text>
</comment>
<evidence type="ECO:0000256" key="6">
    <source>
        <dbReference type="ARBA" id="ARBA00022723"/>
    </source>
</evidence>
<dbReference type="InterPro" id="IPR028887">
    <property type="entry name" value="MOCS2A_euk"/>
</dbReference>
<dbReference type="Gene3D" id="1.10.10.2330">
    <property type="match status" value="1"/>
</dbReference>
<dbReference type="InterPro" id="IPR004529">
    <property type="entry name" value="Phe-tRNA-synth_IIc_asu"/>
</dbReference>
<dbReference type="GO" id="GO:1990140">
    <property type="term" value="C:molybdopterin synthase complex"/>
    <property type="evidence" value="ECO:0007669"/>
    <property type="project" value="UniProtKB-UniRule"/>
</dbReference>
<dbReference type="Gene3D" id="3.30.1370.240">
    <property type="match status" value="1"/>
</dbReference>
<comment type="PTM">
    <text evidence="13">C-terminal thiocarboxylation occurs in 2 steps, it is first acyl-adenylated (-COAMP) via the hesA/moeB/thiF part of UBA4, then thiocarboxylated (-COSH) via the rhodanese domain of UBA4.</text>
</comment>
<keyword evidence="8" id="KW-0067">ATP-binding</keyword>
<keyword evidence="10" id="KW-0648">Protein biosynthesis</keyword>
<evidence type="ECO:0000313" key="16">
    <source>
        <dbReference type="Proteomes" id="UP001217918"/>
    </source>
</evidence>
<comment type="subcellular location">
    <subcellularLocation>
        <location evidence="1 13">Cytoplasm</location>
    </subcellularLocation>
</comment>
<sequence>MASATPQAGDLTHQLLRALDKTSPVSTADAFPTANFVEIKAALDRLASRDMVTYDTIEREEYMLEPEGQQIASKGSHEARVFEALRQAVDGLAMHELEEAMDGDKNATKVGQSQAFKSKWIIRTKDGKFKAAAASIIDATQEQMQTIKETRTHPDAKVLADLKKRKLIRMQKVISFKAHKGPKFALEIPEEATDLTAEMIASGSWKTATFKPYNFKAQGAVQNSGALHPLNKVRAEFREIFFEMGFEEMPTSKYVESGFWNFDALFVPQQHPARDLQDTFFISDPKMAHRPQPDGPEDKGDYAAYWENVKAVHQDGKYGSIGYRYPWAAEESLKLVLRTHTTAISTNILWKLASRKGPDGRPPPARYFSIDRVFRNESVDATHLAEFHQIEGVIADYDLTLGGLMEFMEIFFSKMGITDLKFKPAYNPYTEPSLEIFSYHKGLGKLVEIGNSGMFRPEMLEPMGLPKDMRVYGWGLSLERPTMIKYGIKNIRELLGHKNCCGGRPAVPLGKRVWVHHNQVSREKPGKVLPLPRQNPTRGAEAGQGSKAMTAVHLPPPPPNDGHFAVLYFAAASTFTGRRVDALPAPLPLARLFPALERRYPGFAAAVLRHCAVTVNLRYVDVPLAAEGEGVMTVIGEGDEVAIIPPVSSG</sequence>
<comment type="pathway">
    <text evidence="13">Cofactor biosynthesis; molybdopterin biosynthesis.</text>
</comment>
<dbReference type="NCBIfam" id="TIGR00468">
    <property type="entry name" value="pheS"/>
    <property type="match status" value="1"/>
</dbReference>
<evidence type="ECO:0000256" key="13">
    <source>
        <dbReference type="HAMAP-Rule" id="MF_03051"/>
    </source>
</evidence>
<protein>
    <recommendedName>
        <fullName evidence="13">Molybdopterin synthase sulfur carrier subunit</fullName>
    </recommendedName>
    <alternativeName>
        <fullName evidence="13">Common component for nitrate reductase and xanthine dehydrogenase protein G</fullName>
    </alternativeName>
    <alternativeName>
        <fullName evidence="13">Molybdenum cofactor synthesis protein 2 small subunit</fullName>
    </alternativeName>
    <alternativeName>
        <fullName evidence="13">Molybdenum cofactor synthesis protein 2A</fullName>
    </alternativeName>
    <alternativeName>
        <fullName evidence="13">Sulfur carrier protein MOCS2A</fullName>
        <shortName evidence="13">MOCS2A</shortName>
    </alternativeName>
</protein>
<evidence type="ECO:0000256" key="3">
    <source>
        <dbReference type="ARBA" id="ARBA00022490"/>
    </source>
</evidence>
<evidence type="ECO:0000256" key="8">
    <source>
        <dbReference type="ARBA" id="ARBA00022840"/>
    </source>
</evidence>
<dbReference type="CDD" id="cd00496">
    <property type="entry name" value="PheRS_alpha_core"/>
    <property type="match status" value="1"/>
</dbReference>
<keyword evidence="6" id="KW-0479">Metal-binding</keyword>
<dbReference type="Gene3D" id="3.10.20.30">
    <property type="match status" value="1"/>
</dbReference>
<comment type="caution">
    <text evidence="15">The sequence shown here is derived from an EMBL/GenBank/DDBJ whole genome shotgun (WGS) entry which is preliminary data.</text>
</comment>
<dbReference type="FunFam" id="3.30.930.10:FF:000028">
    <property type="entry name" value="Phenylalanyl-tRNA synthetase alpha chain"/>
    <property type="match status" value="1"/>
</dbReference>
<evidence type="ECO:0000256" key="11">
    <source>
        <dbReference type="ARBA" id="ARBA00023146"/>
    </source>
</evidence>
<proteinExistence type="inferred from homology"/>
<dbReference type="InterPro" id="IPR006195">
    <property type="entry name" value="aa-tRNA-synth_II"/>
</dbReference>
<dbReference type="PANTHER" id="PTHR11538">
    <property type="entry name" value="PHENYLALANYL-TRNA SYNTHETASE"/>
    <property type="match status" value="1"/>
</dbReference>
<dbReference type="Proteomes" id="UP001217918">
    <property type="component" value="Unassembled WGS sequence"/>
</dbReference>
<evidence type="ECO:0000256" key="2">
    <source>
        <dbReference type="ARBA" id="ARBA00006703"/>
    </source>
</evidence>
<comment type="similarity">
    <text evidence="13">Belongs to the MoaD family. MOCS2A subfamily.</text>
</comment>
<evidence type="ECO:0000256" key="7">
    <source>
        <dbReference type="ARBA" id="ARBA00022741"/>
    </source>
</evidence>
<dbReference type="InterPro" id="IPR045864">
    <property type="entry name" value="aa-tRNA-synth_II/BPL/LPL"/>
</dbReference>
<feature type="domain" description="Aminoacyl-transfer RNA synthetases class-II family profile" evidence="14">
    <location>
        <begin position="231"/>
        <end position="508"/>
    </location>
</feature>
<dbReference type="GO" id="GO:0004826">
    <property type="term" value="F:phenylalanine-tRNA ligase activity"/>
    <property type="evidence" value="ECO:0007669"/>
    <property type="project" value="InterPro"/>
</dbReference>
<dbReference type="GO" id="GO:0006432">
    <property type="term" value="P:phenylalanyl-tRNA aminoacylation"/>
    <property type="evidence" value="ECO:0007669"/>
    <property type="project" value="InterPro"/>
</dbReference>
<dbReference type="AlphaFoldDB" id="A0AAD9I4K4"/>
<dbReference type="PANTHER" id="PTHR11538:SF40">
    <property type="entry name" value="PHENYLALANINE--TRNA LIGASE ALPHA SUBUNIT"/>
    <property type="match status" value="1"/>
</dbReference>
<dbReference type="SUPFAM" id="SSF54285">
    <property type="entry name" value="MoaD/ThiS"/>
    <property type="match status" value="1"/>
</dbReference>
<keyword evidence="7 13" id="KW-0547">Nucleotide-binding</keyword>
<dbReference type="GO" id="GO:0005524">
    <property type="term" value="F:ATP binding"/>
    <property type="evidence" value="ECO:0007669"/>
    <property type="project" value="UniProtKB-KW"/>
</dbReference>
<evidence type="ECO:0000256" key="5">
    <source>
        <dbReference type="ARBA" id="ARBA00022598"/>
    </source>
</evidence>
<dbReference type="Pfam" id="PF01409">
    <property type="entry name" value="tRNA-synt_2d"/>
    <property type="match status" value="1"/>
</dbReference>
<dbReference type="GO" id="GO:0006777">
    <property type="term" value="P:Mo-molybdopterin cofactor biosynthetic process"/>
    <property type="evidence" value="ECO:0007669"/>
    <property type="project" value="UniProtKB-UniRule"/>
</dbReference>
<organism evidence="15 16">
    <name type="scientific">Phyllachora maydis</name>
    <dbReference type="NCBI Taxonomy" id="1825666"/>
    <lineage>
        <taxon>Eukaryota</taxon>
        <taxon>Fungi</taxon>
        <taxon>Dikarya</taxon>
        <taxon>Ascomycota</taxon>
        <taxon>Pezizomycotina</taxon>
        <taxon>Sordariomycetes</taxon>
        <taxon>Sordariomycetidae</taxon>
        <taxon>Phyllachorales</taxon>
        <taxon>Phyllachoraceae</taxon>
        <taxon>Phyllachora</taxon>
    </lineage>
</organism>
<dbReference type="GO" id="GO:0000049">
    <property type="term" value="F:tRNA binding"/>
    <property type="evidence" value="ECO:0007669"/>
    <property type="project" value="InterPro"/>
</dbReference>
<dbReference type="CDD" id="cd00754">
    <property type="entry name" value="Ubl_MoaD"/>
    <property type="match status" value="1"/>
</dbReference>
<dbReference type="InterPro" id="IPR012675">
    <property type="entry name" value="Beta-grasp_dom_sf"/>
</dbReference>
<dbReference type="GO" id="GO:0046872">
    <property type="term" value="F:metal ion binding"/>
    <property type="evidence" value="ECO:0007669"/>
    <property type="project" value="UniProtKB-KW"/>
</dbReference>
<dbReference type="InterPro" id="IPR003749">
    <property type="entry name" value="ThiS/MoaD-like"/>
</dbReference>
<dbReference type="Pfam" id="PF02597">
    <property type="entry name" value="ThiS"/>
    <property type="match status" value="1"/>
</dbReference>
<dbReference type="GO" id="GO:0030366">
    <property type="term" value="F:molybdopterin synthase activity"/>
    <property type="evidence" value="ECO:0007669"/>
    <property type="project" value="UniProtKB-UniRule"/>
</dbReference>
<keyword evidence="4 13" id="KW-0597">Phosphoprotein</keyword>
<dbReference type="FunFam" id="1.10.10.2320:FF:000001">
    <property type="entry name" value="phenylalanine--tRNA ligase alpha subunit"/>
    <property type="match status" value="1"/>
</dbReference>
<comment type="subunit">
    <text evidence="13">Heterotetramer; composed of 2 small (MOCS2A) and 2 large (MOCS2B) subunits.</text>
</comment>
<keyword evidence="5" id="KW-0436">Ligase</keyword>
<dbReference type="InterPro" id="IPR016155">
    <property type="entry name" value="Mopterin_synth/thiamin_S_b"/>
</dbReference>
<accession>A0AAD9I4K4</accession>
<keyword evidence="11" id="KW-0030">Aminoacyl-tRNA synthetase</keyword>
<evidence type="ECO:0000256" key="10">
    <source>
        <dbReference type="ARBA" id="ARBA00022917"/>
    </source>
</evidence>
<comment type="similarity">
    <text evidence="2">Belongs to the class-II aminoacyl-tRNA synthetase family. Phe-tRNA synthetase alpha subunit type 2 subfamily.</text>
</comment>
<dbReference type="InterPro" id="IPR002319">
    <property type="entry name" value="Phenylalanyl-tRNA_Synthase"/>
</dbReference>
<dbReference type="EMBL" id="JAQQPM010000004">
    <property type="protein sequence ID" value="KAK2070479.1"/>
    <property type="molecule type" value="Genomic_DNA"/>
</dbReference>
<evidence type="ECO:0000256" key="4">
    <source>
        <dbReference type="ARBA" id="ARBA00022553"/>
    </source>
</evidence>